<evidence type="ECO:0000313" key="1">
    <source>
        <dbReference type="EMBL" id="NUV77825.1"/>
    </source>
</evidence>
<dbReference type="Proteomes" id="UP000556843">
    <property type="component" value="Unassembled WGS sequence"/>
</dbReference>
<comment type="caution">
    <text evidence="1">The sequence shown here is derived from an EMBL/GenBank/DDBJ whole genome shotgun (WGS) entry which is preliminary data.</text>
</comment>
<reference evidence="1" key="1">
    <citation type="submission" date="2020-03" db="EMBL/GenBank/DDBJ databases">
        <title>Complete genome sequence of sixteen Streptomyces strains facilitates identification of candidate genes involved in plant growth-promotion in grain legumes and cereals.</title>
        <authorList>
            <person name="Gopalakrishnan S."/>
            <person name="Thakur V."/>
            <person name="Saxena R."/>
            <person name="Vadlamudi S."/>
            <person name="Purohit S."/>
            <person name="Kumar V."/>
            <person name="Rathore A."/>
            <person name="Chitikineni A."/>
            <person name="Varshney R.K."/>
        </authorList>
    </citation>
    <scope>NUCLEOTIDE SEQUENCE</scope>
    <source>
        <strain evidence="1">CAI-93</strain>
    </source>
</reference>
<keyword evidence="2" id="KW-1185">Reference proteome</keyword>
<name>A0ACC7Y7P6_9ACTN</name>
<sequence length="120" mass="13521">MEDSSGLFTYEDRLEYLLYVAGTEVVTFEQLWWCAEEVIGCNSPVEAIQETMLQFVSDMLEKGVLVGGLEVEQGGENISLSTHSRAQVVAEIRKQVTSKNGWKAMLQMGWLAFEESPLWP</sequence>
<organism evidence="1 2">
    <name type="scientific">Streptomyces fungicidicus</name>
    <dbReference type="NCBI Taxonomy" id="68203"/>
    <lineage>
        <taxon>Bacteria</taxon>
        <taxon>Bacillati</taxon>
        <taxon>Actinomycetota</taxon>
        <taxon>Actinomycetes</taxon>
        <taxon>Kitasatosporales</taxon>
        <taxon>Streptomycetaceae</taxon>
        <taxon>Streptomyces</taxon>
    </lineage>
</organism>
<protein>
    <submittedName>
        <fullName evidence="1">Uncharacterized protein</fullName>
    </submittedName>
</protein>
<gene>
    <name evidence="1" type="ORF">G6W56_27650</name>
</gene>
<dbReference type="EMBL" id="JAANNW010000033">
    <property type="protein sequence ID" value="NUV77825.1"/>
    <property type="molecule type" value="Genomic_DNA"/>
</dbReference>
<accession>A0ACC7Y7P6</accession>
<evidence type="ECO:0000313" key="2">
    <source>
        <dbReference type="Proteomes" id="UP000556843"/>
    </source>
</evidence>
<proteinExistence type="predicted"/>